<dbReference type="EMBL" id="AP035768">
    <property type="protein sequence ID" value="BFO21350.1"/>
    <property type="molecule type" value="Genomic_DNA"/>
</dbReference>
<organism evidence="2">
    <name type="scientific">Streptomyces haneummycinicus</name>
    <dbReference type="NCBI Taxonomy" id="3074435"/>
    <lineage>
        <taxon>Bacteria</taxon>
        <taxon>Bacillati</taxon>
        <taxon>Actinomycetota</taxon>
        <taxon>Actinomycetes</taxon>
        <taxon>Kitasatosporales</taxon>
        <taxon>Streptomycetaceae</taxon>
        <taxon>Streptomyces</taxon>
    </lineage>
</organism>
<proteinExistence type="predicted"/>
<dbReference type="AlphaFoldDB" id="A0AAT9HUT8"/>
<sequence>MSDRQEEQEGERRLERVKRTWGKRVALALPLINLLIAIHKIVDEWVLPFV</sequence>
<accession>A0AAT9HUT8</accession>
<reference evidence="2" key="2">
    <citation type="submission" date="2024-07" db="EMBL/GenBank/DDBJ databases">
        <title>Streptomyces haneummycinica sp. nov., a new antibiotic-producing actinobacterium isolated from marine sediment.</title>
        <authorList>
            <person name="Uemura M."/>
            <person name="Hamada M."/>
            <person name="Hirano S."/>
            <person name="Kobayashi K."/>
            <person name="Ohshiro T."/>
            <person name="Kobayashi T."/>
            <person name="Terahara T."/>
        </authorList>
    </citation>
    <scope>NUCLEOTIDE SEQUENCE</scope>
    <source>
        <strain evidence="2">KM77-8</strain>
    </source>
</reference>
<evidence type="ECO:0000313" key="2">
    <source>
        <dbReference type="EMBL" id="BFO21350.1"/>
    </source>
</evidence>
<keyword evidence="1" id="KW-0812">Transmembrane</keyword>
<feature type="transmembrane region" description="Helical" evidence="1">
    <location>
        <begin position="21"/>
        <end position="42"/>
    </location>
</feature>
<name>A0AAT9HUT8_9ACTN</name>
<keyword evidence="1" id="KW-1133">Transmembrane helix</keyword>
<keyword evidence="1" id="KW-0472">Membrane</keyword>
<reference evidence="2" key="1">
    <citation type="submission" date="2024-06" db="EMBL/GenBank/DDBJ databases">
        <authorList>
            <consortium name="consrtm"/>
            <person name="Uemura M."/>
            <person name="Terahara T."/>
        </authorList>
    </citation>
    <scope>NUCLEOTIDE SEQUENCE</scope>
    <source>
        <strain evidence="2">KM77-8</strain>
    </source>
</reference>
<evidence type="ECO:0000256" key="1">
    <source>
        <dbReference type="SAM" id="Phobius"/>
    </source>
</evidence>
<gene>
    <name evidence="2" type="ORF">SHKM778_77380</name>
</gene>
<protein>
    <submittedName>
        <fullName evidence="2">Uncharacterized protein</fullName>
    </submittedName>
</protein>